<protein>
    <recommendedName>
        <fullName evidence="4">DUF456 domain-containing protein</fullName>
    </recommendedName>
</protein>
<evidence type="ECO:0000256" key="1">
    <source>
        <dbReference type="SAM" id="Phobius"/>
    </source>
</evidence>
<evidence type="ECO:0000313" key="2">
    <source>
        <dbReference type="EMBL" id="QGG46762.1"/>
    </source>
</evidence>
<reference evidence="3" key="1">
    <citation type="submission" date="2019-11" db="EMBL/GenBank/DDBJ databases">
        <title>Genome sequence of Heliorestis convoluta strain HH, an alkaliphilic and minimalistic phototrophic bacterium from a soda lake in Egypt.</title>
        <authorList>
            <person name="Dewey E.D."/>
            <person name="Stokes L.M."/>
            <person name="Burchell B.M."/>
            <person name="Shaffer K.N."/>
            <person name="Huntington A.M."/>
            <person name="Baker J.M."/>
            <person name="Nadendla S."/>
            <person name="Giglio M.G."/>
            <person name="Touchman J.W."/>
            <person name="Blankenship R.E."/>
            <person name="Madigan M.T."/>
            <person name="Sattley W.M."/>
        </authorList>
    </citation>
    <scope>NUCLEOTIDE SEQUENCE [LARGE SCALE GENOMIC DNA]</scope>
    <source>
        <strain evidence="3">HH</strain>
    </source>
</reference>
<keyword evidence="1" id="KW-1133">Transmembrane helix</keyword>
<dbReference type="EMBL" id="CP045875">
    <property type="protein sequence ID" value="QGG46762.1"/>
    <property type="molecule type" value="Genomic_DNA"/>
</dbReference>
<dbReference type="Pfam" id="PF04306">
    <property type="entry name" value="DUF456"/>
    <property type="match status" value="1"/>
</dbReference>
<feature type="transmembrane region" description="Helical" evidence="1">
    <location>
        <begin position="85"/>
        <end position="113"/>
    </location>
</feature>
<keyword evidence="1" id="KW-0472">Membrane</keyword>
<dbReference type="KEGG" id="hcv:FTV88_0583"/>
<organism evidence="2 3">
    <name type="scientific">Heliorestis convoluta</name>
    <dbReference type="NCBI Taxonomy" id="356322"/>
    <lineage>
        <taxon>Bacteria</taxon>
        <taxon>Bacillati</taxon>
        <taxon>Bacillota</taxon>
        <taxon>Clostridia</taxon>
        <taxon>Eubacteriales</taxon>
        <taxon>Heliobacteriaceae</taxon>
        <taxon>Heliorestis</taxon>
    </lineage>
</organism>
<dbReference type="InterPro" id="IPR007403">
    <property type="entry name" value="DUF456"/>
</dbReference>
<evidence type="ECO:0000313" key="3">
    <source>
        <dbReference type="Proteomes" id="UP000366051"/>
    </source>
</evidence>
<keyword evidence="1" id="KW-0812">Transmembrane</keyword>
<keyword evidence="3" id="KW-1185">Reference proteome</keyword>
<dbReference type="RefSeq" id="WP_153724275.1">
    <property type="nucleotide sequence ID" value="NZ_CP045875.1"/>
</dbReference>
<evidence type="ECO:0008006" key="4">
    <source>
        <dbReference type="Google" id="ProtNLM"/>
    </source>
</evidence>
<dbReference type="PANTHER" id="PTHR39165:SF1">
    <property type="entry name" value="DUF456 DOMAIN-CONTAINING PROTEIN"/>
    <property type="match status" value="1"/>
</dbReference>
<proteinExistence type="predicted"/>
<gene>
    <name evidence="2" type="ORF">FTV88_0583</name>
</gene>
<dbReference type="OrthoDB" id="9808460at2"/>
<dbReference type="Proteomes" id="UP000366051">
    <property type="component" value="Chromosome"/>
</dbReference>
<feature type="transmembrane region" description="Helical" evidence="1">
    <location>
        <begin position="6"/>
        <end position="32"/>
    </location>
</feature>
<accession>A0A5Q2N0H8</accession>
<dbReference type="AlphaFoldDB" id="A0A5Q2N0H8"/>
<name>A0A5Q2N0H8_9FIRM</name>
<dbReference type="PANTHER" id="PTHR39165">
    <property type="entry name" value="IG HYPOTHETICAL 17883"/>
    <property type="match status" value="1"/>
</dbReference>
<feature type="transmembrane region" description="Helical" evidence="1">
    <location>
        <begin position="44"/>
        <end position="65"/>
    </location>
</feature>
<feature type="transmembrane region" description="Helical" evidence="1">
    <location>
        <begin position="134"/>
        <end position="156"/>
    </location>
</feature>
<sequence length="159" mass="16731">MYDIWLIVALIVMFFGALGTFVPILPGIPLIFLAMVGYGFSEGFVTMTPLFLAINLLIVLLATVIDYLGTAWGAKRFGASSSGAWGAVIGGVVGLLVFGPLGIVAGPFLGAVIGELMKGRSIDFAIEAGIGTMLGLVGATIVRLFIAFGMIVAFIWRIW</sequence>